<dbReference type="InterPro" id="IPR028082">
    <property type="entry name" value="Peripla_BP_I"/>
</dbReference>
<proteinExistence type="predicted"/>
<dbReference type="CDD" id="cd00118">
    <property type="entry name" value="LysM"/>
    <property type="match status" value="4"/>
</dbReference>
<accession>A0A2S1QZ07</accession>
<dbReference type="EMBL" id="CP029186">
    <property type="protein sequence ID" value="AWH85579.1"/>
    <property type="molecule type" value="Genomic_DNA"/>
</dbReference>
<dbReference type="PROSITE" id="PS51782">
    <property type="entry name" value="LYSM"/>
    <property type="match status" value="4"/>
</dbReference>
<dbReference type="KEGG" id="falb:HYN59_10870"/>
<dbReference type="InterPro" id="IPR018392">
    <property type="entry name" value="LysM"/>
</dbReference>
<feature type="domain" description="LysM" evidence="2">
    <location>
        <begin position="158"/>
        <end position="201"/>
    </location>
</feature>
<evidence type="ECO:0000313" key="3">
    <source>
        <dbReference type="EMBL" id="AWH85579.1"/>
    </source>
</evidence>
<dbReference type="SUPFAM" id="SSF53822">
    <property type="entry name" value="Periplasmic binding protein-like I"/>
    <property type="match status" value="1"/>
</dbReference>
<evidence type="ECO:0000313" key="4">
    <source>
        <dbReference type="Proteomes" id="UP000244929"/>
    </source>
</evidence>
<feature type="domain" description="LysM" evidence="2">
    <location>
        <begin position="87"/>
        <end position="131"/>
    </location>
</feature>
<protein>
    <recommendedName>
        <fullName evidence="2">LysM domain-containing protein</fullName>
    </recommendedName>
</protein>
<dbReference type="InterPro" id="IPR036779">
    <property type="entry name" value="LysM_dom_sf"/>
</dbReference>
<dbReference type="PANTHER" id="PTHR33734">
    <property type="entry name" value="LYSM DOMAIN-CONTAINING GPI-ANCHORED PROTEIN 2"/>
    <property type="match status" value="1"/>
</dbReference>
<dbReference type="AlphaFoldDB" id="A0A2S1QZ07"/>
<feature type="domain" description="LysM" evidence="2">
    <location>
        <begin position="220"/>
        <end position="263"/>
    </location>
</feature>
<sequence>MKYLAVLVFSLALLSTSAYAQDYKKHTVAKGETVAGIAKQYKVTPYDIYKINPDAKDGIKENATLLIPATGKEAVAPKEKPTKVANTIHEVEAKETLYSLAKKYNVSVEDIQKANSDALKDGLKVGQQLIIPIKGSGVAAQVKAAEKADAKKGTEAYIYHVVEAGETKYSIAKKHGITVQLIEDLNPAVKDTLPLGYNLKLVDNNAVKQADAPETAKIGNDYVVQPKETLYSISKRTGLSEEELIALNPELKNGLKEGMTIKLPSGKAMATVNGQGTLISYGKSAPGTMTDLTKTLKKSEKKEIAILLPFNMAKIESDTLRRQMLRSDRFLNMTLDFYAGALMAIDSAKVLGLPLKVRILDSKESKNSSDVNGLASSLGSADAVIGPFFQGNVENAAALLASKKIPVISPLSKDKGKPYSNLFNSIPSNETIRMAMMNYIKSKDANVIAVVDPKKGNARDFIKTNYPSARFIDGTPTDAILRTHLVKDKMNYVLLETENITMVLTTTKLLAALLNDYKIQLIVPELTDALENDEMPMDRLAKLKTLYPSVTKDNNSPEAAIFAKVFKEKNGIMPSQFATRGFDVTFDTILRLFQEEGFAEGAGTMRSEQVENQFSYASENGGNYNKGVYIMQYDEGLTIKQAE</sequence>
<gene>
    <name evidence="3" type="ORF">HYN59_10870</name>
</gene>
<dbReference type="SMART" id="SM00257">
    <property type="entry name" value="LysM"/>
    <property type="match status" value="4"/>
</dbReference>
<feature type="signal peptide" evidence="1">
    <location>
        <begin position="1"/>
        <end position="20"/>
    </location>
</feature>
<dbReference type="SUPFAM" id="SSF54106">
    <property type="entry name" value="LysM domain"/>
    <property type="match status" value="4"/>
</dbReference>
<keyword evidence="1" id="KW-0732">Signal</keyword>
<dbReference type="GO" id="GO:0008932">
    <property type="term" value="F:lytic endotransglycosylase activity"/>
    <property type="evidence" value="ECO:0007669"/>
    <property type="project" value="TreeGrafter"/>
</dbReference>
<dbReference type="Proteomes" id="UP000244929">
    <property type="component" value="Chromosome"/>
</dbReference>
<evidence type="ECO:0000259" key="2">
    <source>
        <dbReference type="PROSITE" id="PS51782"/>
    </source>
</evidence>
<dbReference type="OrthoDB" id="2149800at2"/>
<dbReference type="RefSeq" id="WP_108778281.1">
    <property type="nucleotide sequence ID" value="NZ_CP029186.1"/>
</dbReference>
<dbReference type="Pfam" id="PF01476">
    <property type="entry name" value="LysM"/>
    <property type="match status" value="4"/>
</dbReference>
<organism evidence="3 4">
    <name type="scientific">Flavobacterium album</name>
    <dbReference type="NCBI Taxonomy" id="2175091"/>
    <lineage>
        <taxon>Bacteria</taxon>
        <taxon>Pseudomonadati</taxon>
        <taxon>Bacteroidota</taxon>
        <taxon>Flavobacteriia</taxon>
        <taxon>Flavobacteriales</taxon>
        <taxon>Flavobacteriaceae</taxon>
        <taxon>Flavobacterium</taxon>
    </lineage>
</organism>
<feature type="chain" id="PRO_5015689031" description="LysM domain-containing protein" evidence="1">
    <location>
        <begin position="21"/>
        <end position="643"/>
    </location>
</feature>
<name>A0A2S1QZ07_9FLAO</name>
<feature type="domain" description="LysM" evidence="2">
    <location>
        <begin position="24"/>
        <end position="67"/>
    </location>
</feature>
<reference evidence="3 4" key="1">
    <citation type="submission" date="2018-04" db="EMBL/GenBank/DDBJ databases">
        <title>Genome sequencing of Flavobacterium sp. HYN0059.</title>
        <authorList>
            <person name="Yi H."/>
            <person name="Baek C."/>
        </authorList>
    </citation>
    <scope>NUCLEOTIDE SEQUENCE [LARGE SCALE GENOMIC DNA]</scope>
    <source>
        <strain evidence="3 4">HYN0059</strain>
    </source>
</reference>
<evidence type="ECO:0000256" key="1">
    <source>
        <dbReference type="SAM" id="SignalP"/>
    </source>
</evidence>
<dbReference type="PANTHER" id="PTHR33734:SF22">
    <property type="entry name" value="MEMBRANE-BOUND LYTIC MUREIN TRANSGLYCOSYLASE D"/>
    <property type="match status" value="1"/>
</dbReference>
<keyword evidence="4" id="KW-1185">Reference proteome</keyword>
<dbReference type="Gene3D" id="3.40.50.2300">
    <property type="match status" value="1"/>
</dbReference>
<dbReference type="Gene3D" id="3.10.350.10">
    <property type="entry name" value="LysM domain"/>
    <property type="match status" value="4"/>
</dbReference>